<dbReference type="RefSeq" id="WP_094061000.1">
    <property type="nucleotide sequence ID" value="NZ_CP022530.1"/>
</dbReference>
<protein>
    <recommendedName>
        <fullName evidence="3">Type VI secretion protein</fullName>
    </recommendedName>
</protein>
<dbReference type="OrthoDB" id="1523296at2"/>
<dbReference type="InterPro" id="IPR010732">
    <property type="entry name" value="T6SS_TssG-like"/>
</dbReference>
<evidence type="ECO:0008006" key="3">
    <source>
        <dbReference type="Google" id="ProtNLM"/>
    </source>
</evidence>
<dbReference type="NCBIfam" id="TIGR03347">
    <property type="entry name" value="VI_chp_1"/>
    <property type="match status" value="1"/>
</dbReference>
<name>A0A222FML9_9GAMM</name>
<reference evidence="1 2" key="1">
    <citation type="submission" date="2017-07" db="EMBL/GenBank/DDBJ databases">
        <title>Annotated genome sequence of Bacterioplanes sanyensis isolated from Red Sea.</title>
        <authorList>
            <person name="Rehman Z.U."/>
        </authorList>
    </citation>
    <scope>NUCLEOTIDE SEQUENCE [LARGE SCALE GENOMIC DNA]</scope>
    <source>
        <strain evidence="1 2">NV9</strain>
    </source>
</reference>
<dbReference type="Pfam" id="PF06996">
    <property type="entry name" value="T6SS_TssG"/>
    <property type="match status" value="1"/>
</dbReference>
<dbReference type="Proteomes" id="UP000202440">
    <property type="component" value="Chromosome"/>
</dbReference>
<dbReference type="KEGG" id="bsan:CHH28_14595"/>
<gene>
    <name evidence="1" type="ORF">CHH28_14595</name>
</gene>
<sequence length="352" mass="39195">MASAYWRTGHSVSTLLQSPGVGWDFLQLVRLLLTAANADEYDQPTVINDQALLQRLTEQVQFGLSLDADFPPGEVRHLDYQEHQPTELVPIHGGLIAPDGPLPEPFVEWLRELSEQGEEAMLQFLGLFNQRLLALRYLVNRDQSPTLIDTNAEQSHSGALLLALCGHDGHNQDVDHDLALAGLLANCRMSLPIIRHLLAFSLGLQLREMRSLEGGWVTIDDSDYTYLGEQHACVLGSNSVLGRQVWDQHKSIHLIIGPVDWPRLQQLVPGGEDHQQLVAVIQRITDCHFDCRISLFCPQVQIPDLKLGHMSAPMSLGLTAFLPISWQPSSDEFQHSLAGDEVEVSFMVESSL</sequence>
<evidence type="ECO:0000313" key="1">
    <source>
        <dbReference type="EMBL" id="ASP39826.1"/>
    </source>
</evidence>
<evidence type="ECO:0000313" key="2">
    <source>
        <dbReference type="Proteomes" id="UP000202440"/>
    </source>
</evidence>
<dbReference type="PANTHER" id="PTHR35564">
    <property type="match status" value="1"/>
</dbReference>
<dbReference type="AlphaFoldDB" id="A0A222FML9"/>
<accession>A0A222FML9</accession>
<proteinExistence type="predicted"/>
<keyword evidence="2" id="KW-1185">Reference proteome</keyword>
<dbReference type="PANTHER" id="PTHR35564:SF4">
    <property type="entry name" value="CYTOPLASMIC PROTEIN"/>
    <property type="match status" value="1"/>
</dbReference>
<dbReference type="EMBL" id="CP022530">
    <property type="protein sequence ID" value="ASP39826.1"/>
    <property type="molecule type" value="Genomic_DNA"/>
</dbReference>
<organism evidence="1 2">
    <name type="scientific">Bacterioplanes sanyensis</name>
    <dbReference type="NCBI Taxonomy" id="1249553"/>
    <lineage>
        <taxon>Bacteria</taxon>
        <taxon>Pseudomonadati</taxon>
        <taxon>Pseudomonadota</taxon>
        <taxon>Gammaproteobacteria</taxon>
        <taxon>Oceanospirillales</taxon>
        <taxon>Oceanospirillaceae</taxon>
        <taxon>Bacterioplanes</taxon>
    </lineage>
</organism>